<evidence type="ECO:0000313" key="3">
    <source>
        <dbReference type="EMBL" id="GGW53453.1"/>
    </source>
</evidence>
<proteinExistence type="predicted"/>
<dbReference type="SMART" id="SM00897">
    <property type="entry name" value="FIST"/>
    <property type="match status" value="1"/>
</dbReference>
<accession>A0ABQ2WFD9</accession>
<protein>
    <recommendedName>
        <fullName evidence="5">FIST domain-containing protein</fullName>
    </recommendedName>
</protein>
<name>A0ABQ2WFD9_9ALTE</name>
<evidence type="ECO:0008006" key="5">
    <source>
        <dbReference type="Google" id="ProtNLM"/>
    </source>
</evidence>
<dbReference type="Proteomes" id="UP000634667">
    <property type="component" value="Unassembled WGS sequence"/>
</dbReference>
<reference evidence="4" key="1">
    <citation type="journal article" date="2019" name="Int. J. Syst. Evol. Microbiol.">
        <title>The Global Catalogue of Microorganisms (GCM) 10K type strain sequencing project: providing services to taxonomists for standard genome sequencing and annotation.</title>
        <authorList>
            <consortium name="The Broad Institute Genomics Platform"/>
            <consortium name="The Broad Institute Genome Sequencing Center for Infectious Disease"/>
            <person name="Wu L."/>
            <person name="Ma J."/>
        </authorList>
    </citation>
    <scope>NUCLEOTIDE SEQUENCE [LARGE SCALE GENOMIC DNA]</scope>
    <source>
        <strain evidence="4">KCTC 23723</strain>
    </source>
</reference>
<dbReference type="RefSeq" id="WP_189480564.1">
    <property type="nucleotide sequence ID" value="NZ_BMYR01000002.1"/>
</dbReference>
<dbReference type="InterPro" id="IPR013702">
    <property type="entry name" value="FIST_domain_N"/>
</dbReference>
<gene>
    <name evidence="3" type="ORF">GCM10008111_07100</name>
</gene>
<dbReference type="EMBL" id="BMYR01000002">
    <property type="protein sequence ID" value="GGW53453.1"/>
    <property type="molecule type" value="Genomic_DNA"/>
</dbReference>
<evidence type="ECO:0000313" key="4">
    <source>
        <dbReference type="Proteomes" id="UP000634667"/>
    </source>
</evidence>
<comment type="caution">
    <text evidence="3">The sequence shown here is derived from an EMBL/GenBank/DDBJ whole genome shotgun (WGS) entry which is preliminary data.</text>
</comment>
<dbReference type="SMART" id="SM01204">
    <property type="entry name" value="FIST_C"/>
    <property type="match status" value="1"/>
</dbReference>
<evidence type="ECO:0000259" key="1">
    <source>
        <dbReference type="SMART" id="SM00897"/>
    </source>
</evidence>
<dbReference type="Pfam" id="PF10442">
    <property type="entry name" value="FIST_C"/>
    <property type="match status" value="1"/>
</dbReference>
<dbReference type="Pfam" id="PF08495">
    <property type="entry name" value="FIST"/>
    <property type="match status" value="1"/>
</dbReference>
<keyword evidence="4" id="KW-1185">Reference proteome</keyword>
<dbReference type="InterPro" id="IPR019494">
    <property type="entry name" value="FIST_C"/>
</dbReference>
<organism evidence="3 4">
    <name type="scientific">Alishewanella tabrizica</name>
    <dbReference type="NCBI Taxonomy" id="671278"/>
    <lineage>
        <taxon>Bacteria</taxon>
        <taxon>Pseudomonadati</taxon>
        <taxon>Pseudomonadota</taxon>
        <taxon>Gammaproteobacteria</taxon>
        <taxon>Alteromonadales</taxon>
        <taxon>Alteromonadaceae</taxon>
        <taxon>Alishewanella</taxon>
    </lineage>
</organism>
<sequence length="407" mass="43802">MRAGIAFSNTAAAFNAGKDLATRAMLNGDLSQADVLLLFCSANTDYQRLLDGARAVCGANTLILGGSAVGIITQEIIDVQGYPAAALALTAVHNDVTFQAACSDLLARDPFLAGQALGAALSAFTHPELIILFYDSVRYAGSQQQPAVLVPSPPLLQGLYQRISASTPIVGAGLLADLQFGPTCQFYQQQASQHLATALTMSGAIKPYISAMHGCTPVNHQRFTITGIFQQFLYTLDNTPVTAILDKVSGNSLWRQQHPVRRLALGVRYPSAIPTSYSTPFVTRLISGVLPNDDGIILFEPDFHEGMQVQIMQRDTESILQAAQQQTEQLLQHIKDDKHQPIVALYFDCAGRICGNQAEAKLIQRVLTQAQIPLLGIYTGVEIAPVGNQSRSLDWSGVLIILTQPAS</sequence>
<feature type="domain" description="FIST C-domain" evidence="2">
    <location>
        <begin position="241"/>
        <end position="386"/>
    </location>
</feature>
<evidence type="ECO:0000259" key="2">
    <source>
        <dbReference type="SMART" id="SM01204"/>
    </source>
</evidence>
<feature type="domain" description="FIST" evidence="1">
    <location>
        <begin position="32"/>
        <end position="240"/>
    </location>
</feature>